<dbReference type="GO" id="GO:0016787">
    <property type="term" value="F:hydrolase activity"/>
    <property type="evidence" value="ECO:0007669"/>
    <property type="project" value="UniProtKB-KW"/>
</dbReference>
<dbReference type="SUPFAM" id="SSF47240">
    <property type="entry name" value="Ferritin-like"/>
    <property type="match status" value="1"/>
</dbReference>
<dbReference type="OrthoDB" id="9806768at2"/>
<protein>
    <submittedName>
        <fullName evidence="3">Phenol hydrolase assembly protein</fullName>
        <ecNumber evidence="3">1.14.13.7</ecNumber>
    </submittedName>
</protein>
<gene>
    <name evidence="3" type="ORF">TBH_C0906</name>
</gene>
<dbReference type="InterPro" id="IPR012078">
    <property type="entry name" value="MP_mOase_hydro"/>
</dbReference>
<keyword evidence="3" id="KW-0378">Hydrolase</keyword>
<accession>A0A7U6JGT3</accession>
<keyword evidence="4" id="KW-1185">Reference proteome</keyword>
<dbReference type="Gene3D" id="1.10.620.20">
    <property type="entry name" value="Ribonucleotide Reductase, subunit A"/>
    <property type="match status" value="1"/>
</dbReference>
<dbReference type="InterPro" id="IPR009078">
    <property type="entry name" value="Ferritin-like_SF"/>
</dbReference>
<evidence type="ECO:0000256" key="2">
    <source>
        <dbReference type="ARBA" id="ARBA00023033"/>
    </source>
</evidence>
<dbReference type="EMBL" id="AP012273">
    <property type="protein sequence ID" value="BAO43839.1"/>
    <property type="molecule type" value="Genomic_DNA"/>
</dbReference>
<dbReference type="RefSeq" id="WP_041065968.1">
    <property type="nucleotide sequence ID" value="NZ_AP012273.1"/>
</dbReference>
<reference evidence="3 4" key="1">
    <citation type="journal article" date="2014" name="PLoS ONE">
        <title>Physiological and genomic features of a novel sulfur-oxidizing gammaproteobacterium belonging to a previously uncultivated symbiotic lineage isolated from a hydrothermal vent.</title>
        <authorList>
            <person name="Nunoura T."/>
            <person name="Takaki Y."/>
            <person name="Kazama H."/>
            <person name="Kakuta J."/>
            <person name="Shimamura S."/>
            <person name="Makita H."/>
            <person name="Hirai M."/>
            <person name="Miyazaki M."/>
            <person name="Takai K."/>
        </authorList>
    </citation>
    <scope>NUCLEOTIDE SEQUENCE [LARGE SCALE GENOMIC DNA]</scope>
    <source>
        <strain evidence="3 4">Hiromi1</strain>
    </source>
</reference>
<dbReference type="EC" id="1.14.13.7" evidence="3"/>
<dbReference type="PIRSF" id="PIRSF000040">
    <property type="entry name" value="MMOH_comp"/>
    <property type="match status" value="1"/>
</dbReference>
<keyword evidence="2" id="KW-0503">Monooxygenase</keyword>
<evidence type="ECO:0000313" key="3">
    <source>
        <dbReference type="EMBL" id="BAO43839.1"/>
    </source>
</evidence>
<organism evidence="3 4">
    <name type="scientific">Thiolapillus brandeum</name>
    <dbReference type="NCBI Taxonomy" id="1076588"/>
    <lineage>
        <taxon>Bacteria</taxon>
        <taxon>Pseudomonadati</taxon>
        <taxon>Pseudomonadota</taxon>
        <taxon>Gammaproteobacteria</taxon>
        <taxon>Chromatiales</taxon>
        <taxon>Sedimenticolaceae</taxon>
        <taxon>Thiolapillus</taxon>
    </lineage>
</organism>
<dbReference type="AlphaFoldDB" id="A0A7U6JGT3"/>
<evidence type="ECO:0000256" key="1">
    <source>
        <dbReference type="ARBA" id="ARBA00023002"/>
    </source>
</evidence>
<keyword evidence="1 3" id="KW-0560">Oxidoreductase</keyword>
<dbReference type="CDD" id="cd01058">
    <property type="entry name" value="AAMH_B"/>
    <property type="match status" value="1"/>
</dbReference>
<dbReference type="Proteomes" id="UP000031631">
    <property type="component" value="Chromosome"/>
</dbReference>
<dbReference type="InterPro" id="IPR012348">
    <property type="entry name" value="RNR-like"/>
</dbReference>
<dbReference type="GO" id="GO:0018662">
    <property type="term" value="F:phenol 2-monooxygenase activity"/>
    <property type="evidence" value="ECO:0007669"/>
    <property type="project" value="UniProtKB-EC"/>
</dbReference>
<name>A0A7U6JGT3_9GAMM</name>
<dbReference type="Pfam" id="PF02332">
    <property type="entry name" value="Phenol_Hydrox"/>
    <property type="match status" value="1"/>
</dbReference>
<proteinExistence type="predicted"/>
<dbReference type="InterPro" id="IPR003430">
    <property type="entry name" value="Phenol_Hydrox"/>
</dbReference>
<dbReference type="KEGG" id="tbn:TBH_C0906"/>
<sequence length="331" mass="38102">MNIDIKAKEIKPVRHTYSHIARRLGVDKPASRYQEATYDVQATENFHYRPTWQPDKELYDPARTAIVMEDWYQFLDPRQLYYGNYCMVRAKQQDSADQNFKFVEKRGLLNLLPEEVKTSIQRHVVPLRHYEWGANMNNYQICAMGYGTAITAPASFHASDRLGNAQYITRIGLALAENDTAIIDTGLNNWMEAAEWQGLRRLVEDSFVVEDWFELFVAQNLAMDGLVHPLFFERYEQQLAIQGASSYSMLTEFIVDWYGESSRWVDKQIKVACSESEANRALVSGWYKEWRDAAQEALKPLAASMLEDGEAVLQELVETMDARGKKAGIEV</sequence>
<evidence type="ECO:0000313" key="4">
    <source>
        <dbReference type="Proteomes" id="UP000031631"/>
    </source>
</evidence>